<feature type="domain" description="Mitochondria-eating protein C-terminal" evidence="2">
    <location>
        <begin position="186"/>
        <end position="385"/>
    </location>
</feature>
<evidence type="ECO:0000259" key="2">
    <source>
        <dbReference type="Pfam" id="PF16026"/>
    </source>
</evidence>
<organism evidence="3 4">
    <name type="scientific">Mytilus edulis</name>
    <name type="common">Blue mussel</name>
    <dbReference type="NCBI Taxonomy" id="6550"/>
    <lineage>
        <taxon>Eukaryota</taxon>
        <taxon>Metazoa</taxon>
        <taxon>Spiralia</taxon>
        <taxon>Lophotrochozoa</taxon>
        <taxon>Mollusca</taxon>
        <taxon>Bivalvia</taxon>
        <taxon>Autobranchia</taxon>
        <taxon>Pteriomorphia</taxon>
        <taxon>Mytilida</taxon>
        <taxon>Mytiloidea</taxon>
        <taxon>Mytilidae</taxon>
        <taxon>Mytilinae</taxon>
        <taxon>Mytilus</taxon>
    </lineage>
</organism>
<name>A0A8S3TTS3_MYTED</name>
<feature type="region of interest" description="Disordered" evidence="1">
    <location>
        <begin position="117"/>
        <end position="136"/>
    </location>
</feature>
<keyword evidence="4" id="KW-1185">Reference proteome</keyword>
<dbReference type="OrthoDB" id="6059745at2759"/>
<proteinExistence type="predicted"/>
<sequence>MLFIAQGKEKIDAKTMYAKDLHGNILNSGGYRAEIQSRMTVKPPTRQHVPQYAKIKEDTRSHKCADCDKLHFEIERLQMQLEERSSRGTRLAMIDTRESARSGDYRHNNSWEASWADTPDLLSTHNKGRPRGQQTDLQEEVKRLKRELHQRSLEVRNLRDLRTKTPTGSTVPTDLDAMVDPLPVDRVSSMYTDIYRNDWTTANKALQKDKLNPEQAAQKLLTVLIDAYTYCDKVAPQHLDAILKSTIKVKIQGTTNVPSAKDDDADIHQEAGFFRKSIAEKVALNIIKNFRYEVFMRKNTFTPRQKQNIDITSYVDKCVEVTWYMAVQNYPIILDDSVSRDKHFEYAHYDSFDEEKEVNGAVYHYLIWPALINAENNEHLCKGVAERSKLF</sequence>
<accession>A0A8S3TTS3</accession>
<protein>
    <recommendedName>
        <fullName evidence="2">Mitochondria-eating protein C-terminal domain-containing protein</fullName>
    </recommendedName>
</protein>
<evidence type="ECO:0000313" key="4">
    <source>
        <dbReference type="Proteomes" id="UP000683360"/>
    </source>
</evidence>
<dbReference type="InterPro" id="IPR031981">
    <property type="entry name" value="MIEAP_C"/>
</dbReference>
<comment type="caution">
    <text evidence="3">The sequence shown here is derived from an EMBL/GenBank/DDBJ whole genome shotgun (WGS) entry which is preliminary data.</text>
</comment>
<dbReference type="Pfam" id="PF16026">
    <property type="entry name" value="MIEAP"/>
    <property type="match status" value="1"/>
</dbReference>
<dbReference type="AlphaFoldDB" id="A0A8S3TTS3"/>
<evidence type="ECO:0000313" key="3">
    <source>
        <dbReference type="EMBL" id="CAG2233811.1"/>
    </source>
</evidence>
<gene>
    <name evidence="3" type="ORF">MEDL_46483</name>
</gene>
<evidence type="ECO:0000256" key="1">
    <source>
        <dbReference type="SAM" id="MobiDB-lite"/>
    </source>
</evidence>
<dbReference type="Proteomes" id="UP000683360">
    <property type="component" value="Unassembled WGS sequence"/>
</dbReference>
<reference evidence="3" key="1">
    <citation type="submission" date="2021-03" db="EMBL/GenBank/DDBJ databases">
        <authorList>
            <person name="Bekaert M."/>
        </authorList>
    </citation>
    <scope>NUCLEOTIDE SEQUENCE</scope>
</reference>
<dbReference type="EMBL" id="CAJPWZ010002219">
    <property type="protein sequence ID" value="CAG2233811.1"/>
    <property type="molecule type" value="Genomic_DNA"/>
</dbReference>